<dbReference type="SUPFAM" id="SSF54862">
    <property type="entry name" value="4Fe-4S ferredoxins"/>
    <property type="match status" value="1"/>
</dbReference>
<dbReference type="Pfam" id="PF01656">
    <property type="entry name" value="CbiA"/>
    <property type="match status" value="1"/>
</dbReference>
<dbReference type="SUPFAM" id="SSF52540">
    <property type="entry name" value="P-loop containing nucleoside triphosphate hydrolases"/>
    <property type="match status" value="1"/>
</dbReference>
<dbReference type="Gene3D" id="3.30.70.20">
    <property type="match status" value="1"/>
</dbReference>
<keyword evidence="3" id="KW-1185">Reference proteome</keyword>
<keyword evidence="2" id="KW-0067">ATP-binding</keyword>
<name>A0ABZ2YA09_9BACT</name>
<feature type="domain" description="4Fe-4S ferredoxin-type" evidence="1">
    <location>
        <begin position="60"/>
        <end position="88"/>
    </location>
</feature>
<dbReference type="PANTHER" id="PTHR43534:SF1">
    <property type="entry name" value="4FE-4S CLUSTER CONTAINING PARA FAMILY ATPASE PROTEIN"/>
    <property type="match status" value="1"/>
</dbReference>
<dbReference type="EMBL" id="CP121689">
    <property type="protein sequence ID" value="WZL75839.1"/>
    <property type="molecule type" value="Genomic_DNA"/>
</dbReference>
<dbReference type="InterPro" id="IPR017896">
    <property type="entry name" value="4Fe4S_Fe-S-bd"/>
</dbReference>
<evidence type="ECO:0000313" key="3">
    <source>
        <dbReference type="Proteomes" id="UP001461341"/>
    </source>
</evidence>
<evidence type="ECO:0000313" key="2">
    <source>
        <dbReference type="EMBL" id="WZL75839.1"/>
    </source>
</evidence>
<evidence type="ECO:0000259" key="1">
    <source>
        <dbReference type="PROSITE" id="PS51379"/>
    </source>
</evidence>
<protein>
    <submittedName>
        <fullName evidence="2">ATP-binding protein</fullName>
    </submittedName>
</protein>
<dbReference type="Proteomes" id="UP001461341">
    <property type="component" value="Chromosome"/>
</dbReference>
<proteinExistence type="predicted"/>
<dbReference type="GO" id="GO:0005524">
    <property type="term" value="F:ATP binding"/>
    <property type="evidence" value="ECO:0007669"/>
    <property type="project" value="UniProtKB-KW"/>
</dbReference>
<dbReference type="InterPro" id="IPR027417">
    <property type="entry name" value="P-loop_NTPase"/>
</dbReference>
<organism evidence="2 3">
    <name type="scientific">Thermatribacter velox</name>
    <dbReference type="NCBI Taxonomy" id="3039681"/>
    <lineage>
        <taxon>Bacteria</taxon>
        <taxon>Pseudomonadati</taxon>
        <taxon>Atribacterota</taxon>
        <taxon>Atribacteria</taxon>
        <taxon>Atribacterales</taxon>
        <taxon>Thermatribacteraceae</taxon>
        <taxon>Thermatribacter</taxon>
    </lineage>
</organism>
<dbReference type="PANTHER" id="PTHR43534">
    <property type="entry name" value="MIND SUPERFAMILY P-LOOP ATPASE CONTAINING AN INSERTED FERREDOXIN DOMAIN"/>
    <property type="match status" value="1"/>
</dbReference>
<sequence>MKQVVVLSGKGGTGKTSLTASLAYLAGDEAVVVDADVDAPNLELLAERKPLFEEPLFWGRSAVIDYERCVHCLLCVSYCRFSALHVKEGLPKVDPIGCEGCGVCQRVCNFSAIEMREKLTGRFFISKTRWNNFLFHARLAPSGENSGKLVTYLRRKAEEKARAEKKYLLIDGSPGIGCPVISSLVGVDLAILVTEPTLSDQHDLERIVALARHFGVPHFVVVNKADLSLKNRNRIREFCSLQGIELMAEIPFDQQVLDALMVGIPVIEYDPQSPFSQGARAIWQKAQDFLKAQERS</sequence>
<feature type="domain" description="4Fe-4S ferredoxin-type" evidence="1">
    <location>
        <begin position="89"/>
        <end position="118"/>
    </location>
</feature>
<dbReference type="Gene3D" id="3.40.50.300">
    <property type="entry name" value="P-loop containing nucleotide triphosphate hydrolases"/>
    <property type="match status" value="1"/>
</dbReference>
<keyword evidence="2" id="KW-0547">Nucleotide-binding</keyword>
<accession>A0ABZ2YA09</accession>
<dbReference type="InterPro" id="IPR002586">
    <property type="entry name" value="CobQ/CobB/MinD/ParA_Nub-bd_dom"/>
</dbReference>
<gene>
    <name evidence="2" type="ORF">QBE54_09660</name>
</gene>
<dbReference type="PROSITE" id="PS51379">
    <property type="entry name" value="4FE4S_FER_2"/>
    <property type="match status" value="2"/>
</dbReference>
<reference evidence="2 3" key="1">
    <citation type="submission" date="2023-03" db="EMBL/GenBank/DDBJ databases">
        <title>Novel Species.</title>
        <authorList>
            <person name="Ma S."/>
        </authorList>
    </citation>
    <scope>NUCLEOTIDE SEQUENCE [LARGE SCALE GENOMIC DNA]</scope>
    <source>
        <strain evidence="2 3">B11</strain>
    </source>
</reference>
<dbReference type="RefSeq" id="WP_369017988.1">
    <property type="nucleotide sequence ID" value="NZ_CP121689.1"/>
</dbReference>
<dbReference type="Pfam" id="PF00037">
    <property type="entry name" value="Fer4"/>
    <property type="match status" value="1"/>
</dbReference>
<dbReference type="CDD" id="cd03110">
    <property type="entry name" value="SIMIBI_bact_arch"/>
    <property type="match status" value="1"/>
</dbReference>